<keyword evidence="3" id="KW-1185">Reference proteome</keyword>
<feature type="region of interest" description="Disordered" evidence="1">
    <location>
        <begin position="48"/>
        <end position="71"/>
    </location>
</feature>
<name>A0AAV2DBX8_9ROSI</name>
<proteinExistence type="predicted"/>
<dbReference type="AlphaFoldDB" id="A0AAV2DBX8"/>
<evidence type="ECO:0000313" key="3">
    <source>
        <dbReference type="Proteomes" id="UP001497516"/>
    </source>
</evidence>
<gene>
    <name evidence="2" type="ORF">LTRI10_LOCUS12721</name>
</gene>
<reference evidence="2 3" key="1">
    <citation type="submission" date="2024-04" db="EMBL/GenBank/DDBJ databases">
        <authorList>
            <person name="Fracassetti M."/>
        </authorList>
    </citation>
    <scope>NUCLEOTIDE SEQUENCE [LARGE SCALE GENOMIC DNA]</scope>
</reference>
<evidence type="ECO:0000313" key="2">
    <source>
        <dbReference type="EMBL" id="CAL1370606.1"/>
    </source>
</evidence>
<dbReference type="EMBL" id="OZ034815">
    <property type="protein sequence ID" value="CAL1370606.1"/>
    <property type="molecule type" value="Genomic_DNA"/>
</dbReference>
<organism evidence="2 3">
    <name type="scientific">Linum trigynum</name>
    <dbReference type="NCBI Taxonomy" id="586398"/>
    <lineage>
        <taxon>Eukaryota</taxon>
        <taxon>Viridiplantae</taxon>
        <taxon>Streptophyta</taxon>
        <taxon>Embryophyta</taxon>
        <taxon>Tracheophyta</taxon>
        <taxon>Spermatophyta</taxon>
        <taxon>Magnoliopsida</taxon>
        <taxon>eudicotyledons</taxon>
        <taxon>Gunneridae</taxon>
        <taxon>Pentapetalae</taxon>
        <taxon>rosids</taxon>
        <taxon>fabids</taxon>
        <taxon>Malpighiales</taxon>
        <taxon>Linaceae</taxon>
        <taxon>Linum</taxon>
    </lineage>
</organism>
<evidence type="ECO:0000256" key="1">
    <source>
        <dbReference type="SAM" id="MobiDB-lite"/>
    </source>
</evidence>
<protein>
    <submittedName>
        <fullName evidence="2">Uncharacterized protein</fullName>
    </submittedName>
</protein>
<accession>A0AAV2DBX8</accession>
<sequence>METVEEAIHEYFEEKEELITKSFRDDVEQTCPLGVYHTLPFPSMSFKDAHEKGKKKRSRGWRLNSPQVQEY</sequence>
<dbReference type="Proteomes" id="UP001497516">
    <property type="component" value="Chromosome 2"/>
</dbReference>